<evidence type="ECO:0000259" key="2">
    <source>
        <dbReference type="Pfam" id="PF04773"/>
    </source>
</evidence>
<evidence type="ECO:0000256" key="1">
    <source>
        <dbReference type="SAM" id="Phobius"/>
    </source>
</evidence>
<dbReference type="FunFam" id="2.60.120.1440:FF:000001">
    <property type="entry name" value="Putative anti-sigma factor"/>
    <property type="match status" value="1"/>
</dbReference>
<sequence length="398" mass="44800">MNKNRLSLLFEKALSNNISDQEREELFLLLEEEGNNHEIEQLFEKARFSYVDEKPFFSEQETENLERSIIRKAQINHHKHQLRYRLLAMAAAIVLVIGIGIFFYLNTAKIHSLPQQRVVLNNIMPVKNKATLMLGNGKVVNLEEIERGEIKEGGVIIKKTGDGKLIYEAKANKEIKSNQISQNVLSTPRGGQYQLVLPDGSKVWLSAASSLLYPTDFEVEKRVVTLKGEAYFEIAKNQVRPFIVNANGAEIHVLGTSFLVSAYEDMKKNTTTLVEGKVRINAMLPDNKSNENAVTLKPGQQATVDVQTKRISMRQVDVNDVLAWKSGSLVFQGDNIRTVMKTIERWYDVDVVYAGDVSGETFIGTVSKFDSIEKLLNTIALTGGVHFKIEGRKVVVMK</sequence>
<reference evidence="5" key="1">
    <citation type="submission" date="2016-10" db="EMBL/GenBank/DDBJ databases">
        <authorList>
            <person name="Varghese N."/>
            <person name="Submissions S."/>
        </authorList>
    </citation>
    <scope>NUCLEOTIDE SEQUENCE [LARGE SCALE GENOMIC DNA]</scope>
    <source>
        <strain evidence="5">DSM 18733</strain>
    </source>
</reference>
<keyword evidence="1" id="KW-1133">Transmembrane helix</keyword>
<dbReference type="STRING" id="407022.SAMN05661044_02658"/>
<feature type="domain" description="FecR protein" evidence="2">
    <location>
        <begin position="184"/>
        <end position="279"/>
    </location>
</feature>
<dbReference type="GO" id="GO:0016989">
    <property type="term" value="F:sigma factor antagonist activity"/>
    <property type="evidence" value="ECO:0007669"/>
    <property type="project" value="TreeGrafter"/>
</dbReference>
<dbReference type="Gene3D" id="3.55.50.30">
    <property type="match status" value="1"/>
</dbReference>
<name>A0A1H7QMX0_OLID1</name>
<dbReference type="PANTHER" id="PTHR30273:SF2">
    <property type="entry name" value="PROTEIN FECR"/>
    <property type="match status" value="1"/>
</dbReference>
<evidence type="ECO:0000313" key="5">
    <source>
        <dbReference type="Proteomes" id="UP000199421"/>
    </source>
</evidence>
<protein>
    <submittedName>
        <fullName evidence="4">FecR family protein</fullName>
    </submittedName>
</protein>
<feature type="domain" description="Protein FecR C-terminal" evidence="3">
    <location>
        <begin position="329"/>
        <end position="396"/>
    </location>
</feature>
<organism evidence="4 5">
    <name type="scientific">Olivibacter domesticus</name>
    <name type="common">Pseudosphingobacterium domesticum</name>
    <dbReference type="NCBI Taxonomy" id="407022"/>
    <lineage>
        <taxon>Bacteria</taxon>
        <taxon>Pseudomonadati</taxon>
        <taxon>Bacteroidota</taxon>
        <taxon>Sphingobacteriia</taxon>
        <taxon>Sphingobacteriales</taxon>
        <taxon>Sphingobacteriaceae</taxon>
        <taxon>Olivibacter</taxon>
    </lineage>
</organism>
<dbReference type="OrthoDB" id="651134at2"/>
<accession>A0A1H7QMX0</accession>
<dbReference type="InterPro" id="IPR006860">
    <property type="entry name" value="FecR"/>
</dbReference>
<proteinExistence type="predicted"/>
<keyword evidence="5" id="KW-1185">Reference proteome</keyword>
<dbReference type="AlphaFoldDB" id="A0A1H7QMX0"/>
<dbReference type="RefSeq" id="WP_093324997.1">
    <property type="nucleotide sequence ID" value="NZ_FOAF01000002.1"/>
</dbReference>
<dbReference type="Proteomes" id="UP000199421">
    <property type="component" value="Unassembled WGS sequence"/>
</dbReference>
<dbReference type="PANTHER" id="PTHR30273">
    <property type="entry name" value="PERIPLASMIC SIGNAL SENSOR AND SIGMA FACTOR ACTIVATOR FECR-RELATED"/>
    <property type="match status" value="1"/>
</dbReference>
<dbReference type="Pfam" id="PF04773">
    <property type="entry name" value="FecR"/>
    <property type="match status" value="1"/>
</dbReference>
<dbReference type="Pfam" id="PF16344">
    <property type="entry name" value="FecR_C"/>
    <property type="match status" value="1"/>
</dbReference>
<gene>
    <name evidence="4" type="ORF">SAMN05661044_02658</name>
</gene>
<evidence type="ECO:0000259" key="3">
    <source>
        <dbReference type="Pfam" id="PF16344"/>
    </source>
</evidence>
<feature type="transmembrane region" description="Helical" evidence="1">
    <location>
        <begin position="86"/>
        <end position="105"/>
    </location>
</feature>
<evidence type="ECO:0000313" key="4">
    <source>
        <dbReference type="EMBL" id="SEL49292.1"/>
    </source>
</evidence>
<dbReference type="InterPro" id="IPR032508">
    <property type="entry name" value="FecR_C"/>
</dbReference>
<dbReference type="Gene3D" id="2.60.120.1440">
    <property type="match status" value="1"/>
</dbReference>
<keyword evidence="1" id="KW-0812">Transmembrane</keyword>
<dbReference type="EMBL" id="FOAF01000002">
    <property type="protein sequence ID" value="SEL49292.1"/>
    <property type="molecule type" value="Genomic_DNA"/>
</dbReference>
<keyword evidence="1" id="KW-0472">Membrane</keyword>
<dbReference type="InterPro" id="IPR012373">
    <property type="entry name" value="Ferrdict_sens_TM"/>
</dbReference>